<evidence type="ECO:0000313" key="3">
    <source>
        <dbReference type="Proteomes" id="UP000029665"/>
    </source>
</evidence>
<name>A0A060SYP6_PYCCI</name>
<dbReference type="HOGENOM" id="CLU_880390_0_0_1"/>
<gene>
    <name evidence="2" type="ORF">BN946_scf184969.g29</name>
</gene>
<dbReference type="Proteomes" id="UP000029665">
    <property type="component" value="Unassembled WGS sequence"/>
</dbReference>
<feature type="compositionally biased region" description="Polar residues" evidence="1">
    <location>
        <begin position="1"/>
        <end position="11"/>
    </location>
</feature>
<protein>
    <recommendedName>
        <fullName evidence="4">Myb/SANT-like DNA-binding domain-containing protein</fullName>
    </recommendedName>
</protein>
<evidence type="ECO:0000256" key="1">
    <source>
        <dbReference type="SAM" id="MobiDB-lite"/>
    </source>
</evidence>
<feature type="compositionally biased region" description="Polar residues" evidence="1">
    <location>
        <begin position="227"/>
        <end position="239"/>
    </location>
</feature>
<proteinExistence type="predicted"/>
<dbReference type="AlphaFoldDB" id="A0A060SYP6"/>
<dbReference type="EMBL" id="CCBP010000462">
    <property type="protein sequence ID" value="CDO77678.1"/>
    <property type="molecule type" value="Genomic_DNA"/>
</dbReference>
<evidence type="ECO:0000313" key="2">
    <source>
        <dbReference type="EMBL" id="CDO77678.1"/>
    </source>
</evidence>
<feature type="region of interest" description="Disordered" evidence="1">
    <location>
        <begin position="191"/>
        <end position="263"/>
    </location>
</feature>
<feature type="compositionally biased region" description="Polar residues" evidence="1">
    <location>
        <begin position="56"/>
        <end position="69"/>
    </location>
</feature>
<comment type="caution">
    <text evidence="2">The sequence shown here is derived from an EMBL/GenBank/DDBJ whole genome shotgun (WGS) entry which is preliminary data.</text>
</comment>
<accession>A0A060SYP6</accession>
<dbReference type="OrthoDB" id="3050262at2759"/>
<feature type="region of interest" description="Disordered" evidence="1">
    <location>
        <begin position="1"/>
        <end position="120"/>
    </location>
</feature>
<feature type="compositionally biased region" description="Basic and acidic residues" evidence="1">
    <location>
        <begin position="191"/>
        <end position="211"/>
    </location>
</feature>
<sequence>MDADAAQSTRFQEPCYRFPSLSEPTDSDSDYAIDPALLRSPATSIPWAAQIDERPASTSRASKPPSQSGEHGRAQASPQGSSAVALESLKSANGHVRIPFRPPAAESRPSTPDKPSHTIRTKYTKEDLSALLHEVAEANPFSAPHRQKGLRWNEIHQNLRDAGHFTRTNMEGIKKKVNKIIAWHEEGAHELAETKKEESRQVEEDNRRGGEVIRLNSVRMKRKLASATEQEQDSPPTNKENLDRKDSPSPAKRRRVNSECNSDRMHQLLKEQASRNAAYQSESLELQRTLITEVRRGNEEYVRAQQAYLEVLRDKL</sequence>
<organism evidence="2 3">
    <name type="scientific">Pycnoporus cinnabarinus</name>
    <name type="common">Cinnabar-red polypore</name>
    <name type="synonym">Trametes cinnabarina</name>
    <dbReference type="NCBI Taxonomy" id="5643"/>
    <lineage>
        <taxon>Eukaryota</taxon>
        <taxon>Fungi</taxon>
        <taxon>Dikarya</taxon>
        <taxon>Basidiomycota</taxon>
        <taxon>Agaricomycotina</taxon>
        <taxon>Agaricomycetes</taxon>
        <taxon>Polyporales</taxon>
        <taxon>Polyporaceae</taxon>
        <taxon>Trametes</taxon>
    </lineage>
</organism>
<reference evidence="2" key="1">
    <citation type="submission" date="2014-01" db="EMBL/GenBank/DDBJ databases">
        <title>The genome of the white-rot fungus Pycnoporus cinnabarinus: a basidiomycete model with a versatile arsenal for lignocellulosic biomass breakdown.</title>
        <authorList>
            <person name="Levasseur A."/>
            <person name="Lomascolo A."/>
            <person name="Ruiz-Duenas F.J."/>
            <person name="Uzan E."/>
            <person name="Piumi F."/>
            <person name="Kues U."/>
            <person name="Ram A.F.J."/>
            <person name="Murat C."/>
            <person name="Haon M."/>
            <person name="Benoit I."/>
            <person name="Arfi Y."/>
            <person name="Chevret D."/>
            <person name="Drula E."/>
            <person name="Kwon M.J."/>
            <person name="Gouret P."/>
            <person name="Lesage-Meessen L."/>
            <person name="Lombard V."/>
            <person name="Mariette J."/>
            <person name="Noirot C."/>
            <person name="Park J."/>
            <person name="Patyshakuliyeva A."/>
            <person name="Wieneger R.A.B."/>
            <person name="Wosten H.A.B."/>
            <person name="Martin F."/>
            <person name="Coutinho P.M."/>
            <person name="de Vries R."/>
            <person name="Martinez A.T."/>
            <person name="Klopp C."/>
            <person name="Pontarotti P."/>
            <person name="Henrissat B."/>
            <person name="Record E."/>
        </authorList>
    </citation>
    <scope>NUCLEOTIDE SEQUENCE [LARGE SCALE GENOMIC DNA]</scope>
    <source>
        <strain evidence="2">BRFM137</strain>
    </source>
</reference>
<evidence type="ECO:0008006" key="4">
    <source>
        <dbReference type="Google" id="ProtNLM"/>
    </source>
</evidence>
<keyword evidence="3" id="KW-1185">Reference proteome</keyword>